<sequence length="189" mass="21096">MRNNITWETLYQEAKREFEAQNYRNAVSLLEEGLDLASDSLNYLQLLGGAYQANGQVMEAEQVFLQIHDIEPSFGSQFNLAECAFVRGDYALAQEEFKRALSMAPAEPIHRSIAAFKVIVSAGLAGSPIPDCYDQEFTDTGSHYNQLVHSIWDNDLERAHELIESPQTNSSDAGPYIDTLRTSGMIQDA</sequence>
<proteinExistence type="predicted"/>
<organism evidence="2 3">
    <name type="scientific">Rubritalea squalenifaciens DSM 18772</name>
    <dbReference type="NCBI Taxonomy" id="1123071"/>
    <lineage>
        <taxon>Bacteria</taxon>
        <taxon>Pseudomonadati</taxon>
        <taxon>Verrucomicrobiota</taxon>
        <taxon>Verrucomicrobiia</taxon>
        <taxon>Verrucomicrobiales</taxon>
        <taxon>Rubritaleaceae</taxon>
        <taxon>Rubritalea</taxon>
    </lineage>
</organism>
<accession>A0A1M6C0Z7</accession>
<evidence type="ECO:0000313" key="3">
    <source>
        <dbReference type="Proteomes" id="UP000184510"/>
    </source>
</evidence>
<dbReference type="EMBL" id="FQYR01000002">
    <property type="protein sequence ID" value="SHI54667.1"/>
    <property type="molecule type" value="Genomic_DNA"/>
</dbReference>
<gene>
    <name evidence="2" type="ORF">SAMN02745181_0359</name>
</gene>
<dbReference type="Proteomes" id="UP000184510">
    <property type="component" value="Unassembled WGS sequence"/>
</dbReference>
<keyword evidence="1" id="KW-0802">TPR repeat</keyword>
<evidence type="ECO:0000256" key="1">
    <source>
        <dbReference type="PROSITE-ProRule" id="PRU00339"/>
    </source>
</evidence>
<keyword evidence="3" id="KW-1185">Reference proteome</keyword>
<dbReference type="AlphaFoldDB" id="A0A1M6C0Z7"/>
<protein>
    <submittedName>
        <fullName evidence="2">Tetratricopeptide repeat-containing protein</fullName>
    </submittedName>
</protein>
<reference evidence="2 3" key="1">
    <citation type="submission" date="2016-11" db="EMBL/GenBank/DDBJ databases">
        <authorList>
            <person name="Jaros S."/>
            <person name="Januszkiewicz K."/>
            <person name="Wedrychowicz H."/>
        </authorList>
    </citation>
    <scope>NUCLEOTIDE SEQUENCE [LARGE SCALE GENOMIC DNA]</scope>
    <source>
        <strain evidence="2 3">DSM 18772</strain>
    </source>
</reference>
<dbReference type="InterPro" id="IPR011990">
    <property type="entry name" value="TPR-like_helical_dom_sf"/>
</dbReference>
<evidence type="ECO:0000313" key="2">
    <source>
        <dbReference type="EMBL" id="SHI54667.1"/>
    </source>
</evidence>
<dbReference type="RefSeq" id="WP_143157789.1">
    <property type="nucleotide sequence ID" value="NZ_FQYR01000002.1"/>
</dbReference>
<dbReference type="PROSITE" id="PS50005">
    <property type="entry name" value="TPR"/>
    <property type="match status" value="1"/>
</dbReference>
<dbReference type="SUPFAM" id="SSF48452">
    <property type="entry name" value="TPR-like"/>
    <property type="match status" value="1"/>
</dbReference>
<dbReference type="InterPro" id="IPR019734">
    <property type="entry name" value="TPR_rpt"/>
</dbReference>
<feature type="repeat" description="TPR" evidence="1">
    <location>
        <begin position="74"/>
        <end position="107"/>
    </location>
</feature>
<dbReference type="Gene3D" id="1.25.40.10">
    <property type="entry name" value="Tetratricopeptide repeat domain"/>
    <property type="match status" value="1"/>
</dbReference>
<name>A0A1M6C0Z7_9BACT</name>
<dbReference type="STRING" id="1123071.SAMN02745181_0359"/>
<dbReference type="InParanoid" id="A0A1M6C0Z7"/>